<reference evidence="1 2" key="1">
    <citation type="submission" date="2017-01" db="EMBL/GenBank/DDBJ databases">
        <title>First insights into the biology of 'candidatus Vampirococcus archaeovorus'.</title>
        <authorList>
            <person name="Kizina J."/>
            <person name="Jordan S."/>
            <person name="Stueber K."/>
            <person name="Reinhardt R."/>
            <person name="Harder J."/>
        </authorList>
    </citation>
    <scope>NUCLEOTIDE SEQUENCE [LARGE SCALE GENOMIC DNA]</scope>
    <source>
        <strain evidence="1 2">LiM</strain>
    </source>
</reference>
<dbReference type="InterPro" id="IPR050696">
    <property type="entry name" value="FtsA/MreB"/>
</dbReference>
<dbReference type="PANTHER" id="PTHR32432">
    <property type="entry name" value="CELL DIVISION PROTEIN FTSA-RELATED"/>
    <property type="match status" value="1"/>
</dbReference>
<dbReference type="Gene3D" id="3.30.1490.300">
    <property type="match status" value="1"/>
</dbReference>
<dbReference type="InterPro" id="IPR043129">
    <property type="entry name" value="ATPase_NBD"/>
</dbReference>
<protein>
    <submittedName>
        <fullName evidence="1">Uncharacterized protein</fullName>
    </submittedName>
</protein>
<dbReference type="OrthoDB" id="9765023at2"/>
<dbReference type="PANTHER" id="PTHR32432:SF3">
    <property type="entry name" value="ETHANOLAMINE UTILIZATION PROTEIN EUTJ"/>
    <property type="match status" value="1"/>
</dbReference>
<keyword evidence="2" id="KW-1185">Reference proteome</keyword>
<dbReference type="SUPFAM" id="SSF53067">
    <property type="entry name" value="Actin-like ATPase domain"/>
    <property type="match status" value="1"/>
</dbReference>
<dbReference type="RefSeq" id="WP_128699871.1">
    <property type="nucleotide sequence ID" value="NZ_CP019384.1"/>
</dbReference>
<dbReference type="InterPro" id="IPR005883">
    <property type="entry name" value="PilM"/>
</dbReference>
<evidence type="ECO:0000313" key="1">
    <source>
        <dbReference type="EMBL" id="QAT17172.1"/>
    </source>
</evidence>
<name>A0A410P4X7_VELA1</name>
<gene>
    <name evidence="1" type="ORF">BU251_05220</name>
</gene>
<dbReference type="Proteomes" id="UP000287243">
    <property type="component" value="Chromosome"/>
</dbReference>
<dbReference type="AlphaFoldDB" id="A0A410P4X7"/>
<sequence length="529" mass="59517">MLGNLLRRDFAGIYFGAKGVSFVQLSSGRIRNFLVQPYPAAEGTEAYPAEDIFESFKDREMELIAFLQKGLRDSKMEATTAVISLPPKDLIIRFFEMPNIPRSEIAAGINFEIKKYIPFKIEELAFDYQYNVKTKANIIEVILCGMKQAPLDSYSNLLQQVNFTAQAYEPGLFSLFRFLVVKGKINNQKSYVILEFNKEGANILITEKGFPYFTRDIRLAVNLGQMTPSGDVDGQMFKLINEVRVSLDYYRRQFLKKEVDEMIVISHLATSNLIDHFSKELGLKVNLLDLAELVQVEGVAPEALPDLVKAYGAALRQERPSLITLNLVRQREKAKAGGSAALSSENIQEAAVLFLAENKPALAKGGIIGVAILILGYGLGFSKLFPLEKERSLVTVQNPPVLPGVDLSSLEGVQASETQYLAQERDLRGLIDKKPMLYKKLVDISRLLPEGVWISKIAYIEDGTMALECHVYAPDDKIRQEKMNKFVTDLRNDSEFQKIFSTIQLNSWREGTLEYPTIDFDIVCYVKTA</sequence>
<dbReference type="Pfam" id="PF11104">
    <property type="entry name" value="PilM_2"/>
    <property type="match status" value="1"/>
</dbReference>
<dbReference type="KEGG" id="vai:BU251_05220"/>
<evidence type="ECO:0000313" key="2">
    <source>
        <dbReference type="Proteomes" id="UP000287243"/>
    </source>
</evidence>
<proteinExistence type="predicted"/>
<organism evidence="1 2">
    <name type="scientific">Velamenicoccus archaeovorus</name>
    <dbReference type="NCBI Taxonomy" id="1930593"/>
    <lineage>
        <taxon>Bacteria</taxon>
        <taxon>Pseudomonadati</taxon>
        <taxon>Candidatus Omnitrophota</taxon>
        <taxon>Candidatus Velamenicoccus</taxon>
    </lineage>
</organism>
<dbReference type="EMBL" id="CP019384">
    <property type="protein sequence ID" value="QAT17172.1"/>
    <property type="molecule type" value="Genomic_DNA"/>
</dbReference>
<accession>A0A410P4X7</accession>